<evidence type="ECO:0000256" key="7">
    <source>
        <dbReference type="ARBA" id="ARBA00022670"/>
    </source>
</evidence>
<dbReference type="GO" id="GO:0004190">
    <property type="term" value="F:aspartic-type endopeptidase activity"/>
    <property type="evidence" value="ECO:0007669"/>
    <property type="project" value="UniProtKB-KW"/>
</dbReference>
<feature type="region of interest" description="Disordered" evidence="10">
    <location>
        <begin position="78"/>
        <end position="111"/>
    </location>
</feature>
<dbReference type="Proteomes" id="UP000837801">
    <property type="component" value="Unassembled WGS sequence"/>
</dbReference>
<comment type="caution">
    <text evidence="13">The sequence shown here is derived from an EMBL/GenBank/DDBJ whole genome shotgun (WGS) entry which is preliminary data.</text>
</comment>
<feature type="region of interest" description="Disordered" evidence="10">
    <location>
        <begin position="363"/>
        <end position="399"/>
    </location>
</feature>
<evidence type="ECO:0000256" key="9">
    <source>
        <dbReference type="ARBA" id="ARBA00022801"/>
    </source>
</evidence>
<keyword evidence="7" id="KW-0645">Protease</keyword>
<feature type="domain" description="Ubiquitin-like" evidence="12">
    <location>
        <begin position="1"/>
        <end position="82"/>
    </location>
</feature>
<reference evidence="13" key="1">
    <citation type="submission" date="2022-03" db="EMBL/GenBank/DDBJ databases">
        <authorList>
            <person name="Legras J.-L."/>
            <person name="Devillers H."/>
            <person name="Grondin C."/>
        </authorList>
    </citation>
    <scope>NUCLEOTIDE SEQUENCE</scope>
    <source>
        <strain evidence="13">CLIB 1423</strain>
    </source>
</reference>
<feature type="compositionally biased region" description="Low complexity" evidence="10">
    <location>
        <begin position="372"/>
        <end position="395"/>
    </location>
</feature>
<accession>A0A9P0VX05</accession>
<dbReference type="InterPro" id="IPR000626">
    <property type="entry name" value="Ubiquitin-like_dom"/>
</dbReference>
<dbReference type="Gene3D" id="1.10.8.10">
    <property type="entry name" value="DNA helicase RuvA subunit, C-terminal domain"/>
    <property type="match status" value="1"/>
</dbReference>
<dbReference type="Gene3D" id="2.40.70.10">
    <property type="entry name" value="Acid Proteases"/>
    <property type="match status" value="1"/>
</dbReference>
<dbReference type="SMART" id="SM00165">
    <property type="entry name" value="UBA"/>
    <property type="match status" value="1"/>
</dbReference>
<dbReference type="SUPFAM" id="SSF46934">
    <property type="entry name" value="UBA-like"/>
    <property type="match status" value="1"/>
</dbReference>
<comment type="similarity">
    <text evidence="3">Belongs to the DDI1 family.</text>
</comment>
<evidence type="ECO:0000313" key="13">
    <source>
        <dbReference type="EMBL" id="CAH2351517.1"/>
    </source>
</evidence>
<evidence type="ECO:0000256" key="6">
    <source>
        <dbReference type="ARBA" id="ARBA00022490"/>
    </source>
</evidence>
<gene>
    <name evidence="13" type="ORF">CLIB1423_03S08086</name>
</gene>
<proteinExistence type="inferred from homology"/>
<dbReference type="InterPro" id="IPR029071">
    <property type="entry name" value="Ubiquitin-like_domsf"/>
</dbReference>
<dbReference type="InterPro" id="IPR033882">
    <property type="entry name" value="DDI1_N"/>
</dbReference>
<evidence type="ECO:0000256" key="4">
    <source>
        <dbReference type="ARBA" id="ARBA00011128"/>
    </source>
</evidence>
<dbReference type="GO" id="GO:0005737">
    <property type="term" value="C:cytoplasm"/>
    <property type="evidence" value="ECO:0007669"/>
    <property type="project" value="UniProtKB-SubCell"/>
</dbReference>
<dbReference type="CDD" id="cd01796">
    <property type="entry name" value="Ubl_Ddi1_like"/>
    <property type="match status" value="1"/>
</dbReference>
<dbReference type="EMBL" id="CAKXYY010000003">
    <property type="protein sequence ID" value="CAH2351517.1"/>
    <property type="molecule type" value="Genomic_DNA"/>
</dbReference>
<organism evidence="13 14">
    <name type="scientific">[Candida] railenensis</name>
    <dbReference type="NCBI Taxonomy" id="45579"/>
    <lineage>
        <taxon>Eukaryota</taxon>
        <taxon>Fungi</taxon>
        <taxon>Dikarya</taxon>
        <taxon>Ascomycota</taxon>
        <taxon>Saccharomycotina</taxon>
        <taxon>Pichiomycetes</taxon>
        <taxon>Debaryomycetaceae</taxon>
        <taxon>Kurtzmaniella</taxon>
    </lineage>
</organism>
<sequence>MKITIFNETSGDTISVDLPGSLSLVDFQVYLEAETTVSPANQILLKDGSPIDVSQTDSGKTIEGLNLSENDLVILQDRSSTSASATASSSSGPSAGPSSSSNNGGSDPEDTKIEEMRNHIINNPQMNAQFQQQNPGLHALLHQPAKFKEALKQSIQQFNTSGGYNSHQQEELRRLQEDPDDPNNQARILELIQQEQIEENFRLAYEISPESFTSVNMLYINIVINGQTVQAFVDSGAQVTLMSPKLAERLGLSRLIDKRYIGEVRGVGSSMTKGKIHSVPISIGDSDIAIPCAFTVLDTAHDILFGLDMLRRHKCVIDLERDVLVVGGNIETKFLHESVVQHEGLGAAGNVLGGGAPGKVLGGGGNVSEQASSGSNKLGSSSSAPTSSSQSAQAAINRQSKFKKEDIDTLVNIGFPRDQAIQALEACSGNVEMAAAMLFQ</sequence>
<feature type="region of interest" description="Disordered" evidence="10">
    <location>
        <begin position="159"/>
        <end position="183"/>
    </location>
</feature>
<dbReference type="Gene3D" id="3.10.20.90">
    <property type="entry name" value="Phosphatidylinositol 3-kinase Catalytic Subunit, Chain A, domain 1"/>
    <property type="match status" value="1"/>
</dbReference>
<dbReference type="PROSITE" id="PS50030">
    <property type="entry name" value="UBA"/>
    <property type="match status" value="1"/>
</dbReference>
<dbReference type="Pfam" id="PF09668">
    <property type="entry name" value="Asp_protease"/>
    <property type="match status" value="1"/>
</dbReference>
<dbReference type="CDD" id="cd14309">
    <property type="entry name" value="UBA_scDdi1_like"/>
    <property type="match status" value="1"/>
</dbReference>
<evidence type="ECO:0000259" key="12">
    <source>
        <dbReference type="PROSITE" id="PS50053"/>
    </source>
</evidence>
<evidence type="ECO:0000256" key="1">
    <source>
        <dbReference type="ARBA" id="ARBA00003231"/>
    </source>
</evidence>
<comment type="subunit">
    <text evidence="4">Binds ubiquitin and polyubiquitinated proteins.</text>
</comment>
<dbReference type="SUPFAM" id="SSF54236">
    <property type="entry name" value="Ubiquitin-like"/>
    <property type="match status" value="1"/>
</dbReference>
<dbReference type="PROSITE" id="PS50053">
    <property type="entry name" value="UBIQUITIN_2"/>
    <property type="match status" value="1"/>
</dbReference>
<evidence type="ECO:0000256" key="5">
    <source>
        <dbReference type="ARBA" id="ARBA00021491"/>
    </source>
</evidence>
<comment type="subcellular location">
    <subcellularLocation>
        <location evidence="2">Cytoplasm</location>
    </subcellularLocation>
</comment>
<evidence type="ECO:0000256" key="10">
    <source>
        <dbReference type="SAM" id="MobiDB-lite"/>
    </source>
</evidence>
<feature type="domain" description="UBA" evidence="11">
    <location>
        <begin position="401"/>
        <end position="440"/>
    </location>
</feature>
<dbReference type="AlphaFoldDB" id="A0A9P0VX05"/>
<feature type="compositionally biased region" description="Low complexity" evidence="10">
    <location>
        <begin position="79"/>
        <end position="106"/>
    </location>
</feature>
<keyword evidence="9" id="KW-0378">Hydrolase</keyword>
<evidence type="ECO:0000256" key="8">
    <source>
        <dbReference type="ARBA" id="ARBA00022750"/>
    </source>
</evidence>
<dbReference type="InterPro" id="IPR015940">
    <property type="entry name" value="UBA"/>
</dbReference>
<evidence type="ECO:0000259" key="11">
    <source>
        <dbReference type="PROSITE" id="PS50030"/>
    </source>
</evidence>
<dbReference type="CDD" id="cd05479">
    <property type="entry name" value="RP_DDI"/>
    <property type="match status" value="1"/>
</dbReference>
<dbReference type="PANTHER" id="PTHR12917:SF1">
    <property type="entry name" value="AT13091P"/>
    <property type="match status" value="1"/>
</dbReference>
<dbReference type="InterPro" id="IPR019103">
    <property type="entry name" value="Peptidase_aspartic_DDI1-type"/>
</dbReference>
<comment type="function">
    <text evidence="1">Probable aspartic protease. May be involved in the regulation of exocytosis. Acts as a linker between the 19S proteasome and polyubiquitinated proteins via UBA domain interactions with ubiquitin for their subsequent degradation. Required for S-phase checkpoint control.</text>
</comment>
<evidence type="ECO:0000256" key="2">
    <source>
        <dbReference type="ARBA" id="ARBA00004496"/>
    </source>
</evidence>
<dbReference type="GO" id="GO:0006508">
    <property type="term" value="P:proteolysis"/>
    <property type="evidence" value="ECO:0007669"/>
    <property type="project" value="UniProtKB-KW"/>
</dbReference>
<protein>
    <recommendedName>
        <fullName evidence="5">DNA damage-inducible protein 1</fullName>
    </recommendedName>
</protein>
<dbReference type="InterPro" id="IPR009060">
    <property type="entry name" value="UBA-like_sf"/>
</dbReference>
<dbReference type="SUPFAM" id="SSF50630">
    <property type="entry name" value="Acid proteases"/>
    <property type="match status" value="1"/>
</dbReference>
<dbReference type="InterPro" id="IPR021109">
    <property type="entry name" value="Peptidase_aspartic_dom_sf"/>
</dbReference>
<keyword evidence="6" id="KW-0963">Cytoplasm</keyword>
<dbReference type="PANTHER" id="PTHR12917">
    <property type="entry name" value="ASPARTYL PROTEASE DDI-RELATED"/>
    <property type="match status" value="1"/>
</dbReference>
<feature type="compositionally biased region" description="Basic and acidic residues" evidence="10">
    <location>
        <begin position="168"/>
        <end position="177"/>
    </location>
</feature>
<evidence type="ECO:0000313" key="14">
    <source>
        <dbReference type="Proteomes" id="UP000837801"/>
    </source>
</evidence>
<evidence type="ECO:0000256" key="3">
    <source>
        <dbReference type="ARBA" id="ARBA00009136"/>
    </source>
</evidence>
<keyword evidence="14" id="KW-1185">Reference proteome</keyword>
<keyword evidence="8" id="KW-0064">Aspartyl protease</keyword>
<name>A0A9P0VX05_9ASCO</name>
<dbReference type="OrthoDB" id="1047367at2759"/>
<dbReference type="Pfam" id="PF00627">
    <property type="entry name" value="UBA"/>
    <property type="match status" value="1"/>
</dbReference>